<gene>
    <name evidence="1" type="ORF">SLNWT_4458</name>
</gene>
<dbReference type="AlphaFoldDB" id="A0A0B5ET44"/>
<reference evidence="1 2" key="1">
    <citation type="submission" date="2015-01" db="EMBL/GenBank/DDBJ databases">
        <title>Enhanced salinomycin production by adjusting the supply of polyketide extender units in Streptomyce albus DSM 41398.</title>
        <authorList>
            <person name="Lu C."/>
        </authorList>
    </citation>
    <scope>NUCLEOTIDE SEQUENCE [LARGE SCALE GENOMIC DNA]</scope>
    <source>
        <strain evidence="2">ATCC 21838 / DSM 41398 / FERM P-419 / JCM 4703 / NBRC 107858</strain>
    </source>
</reference>
<dbReference type="EMBL" id="CP010519">
    <property type="protein sequence ID" value="AJE84834.1"/>
    <property type="molecule type" value="Genomic_DNA"/>
</dbReference>
<protein>
    <submittedName>
        <fullName evidence="1">Uncharacterized protein</fullName>
    </submittedName>
</protein>
<proteinExistence type="predicted"/>
<evidence type="ECO:0000313" key="2">
    <source>
        <dbReference type="Proteomes" id="UP000031523"/>
    </source>
</evidence>
<organism evidence="1 2">
    <name type="scientific">Streptomyces albus (strain ATCC 21838 / DSM 41398 / FERM P-419 / JCM 4703 / NBRC 107858)</name>
    <dbReference type="NCBI Taxonomy" id="1081613"/>
    <lineage>
        <taxon>Bacteria</taxon>
        <taxon>Bacillati</taxon>
        <taxon>Actinomycetota</taxon>
        <taxon>Actinomycetes</taxon>
        <taxon>Kitasatosporales</taxon>
        <taxon>Streptomycetaceae</taxon>
        <taxon>Streptomyces</taxon>
    </lineage>
</organism>
<name>A0A0B5ET44_STRA4</name>
<evidence type="ECO:0000313" key="1">
    <source>
        <dbReference type="EMBL" id="AJE84834.1"/>
    </source>
</evidence>
<sequence length="44" mass="4602">MYPSWGGTGQRLPMSVSGCADGLAEGSAVMIPPMDGILVPLWPR</sequence>
<dbReference type="Proteomes" id="UP000031523">
    <property type="component" value="Chromosome"/>
</dbReference>
<accession>A0A0B5ET44</accession>
<keyword evidence="2" id="KW-1185">Reference proteome</keyword>
<dbReference type="KEGG" id="sals:SLNWT_4458"/>